<protein>
    <recommendedName>
        <fullName evidence="3">DUF3089 domain-containing protein</fullName>
    </recommendedName>
</protein>
<accession>A0A9W6ZG53</accession>
<dbReference type="Gene3D" id="3.40.50.1820">
    <property type="entry name" value="alpha/beta hydrolase"/>
    <property type="match status" value="1"/>
</dbReference>
<gene>
    <name evidence="1" type="ORF">TrRE_jg2377</name>
</gene>
<reference evidence="1" key="1">
    <citation type="submission" date="2022-07" db="EMBL/GenBank/DDBJ databases">
        <title>Genome analysis of Parmales, a sister group of diatoms, reveals the evolutionary specialization of diatoms from phago-mixotrophs to photoautotrophs.</title>
        <authorList>
            <person name="Ban H."/>
            <person name="Sato S."/>
            <person name="Yoshikawa S."/>
            <person name="Kazumasa Y."/>
            <person name="Nakamura Y."/>
            <person name="Ichinomiya M."/>
            <person name="Saitoh K."/>
            <person name="Sato N."/>
            <person name="Blanc-Mathieu R."/>
            <person name="Endo H."/>
            <person name="Kuwata A."/>
            <person name="Ogata H."/>
        </authorList>
    </citation>
    <scope>NUCLEOTIDE SEQUENCE</scope>
</reference>
<dbReference type="AlphaFoldDB" id="A0A9W6ZG53"/>
<keyword evidence="2" id="KW-1185">Reference proteome</keyword>
<proteinExistence type="predicted"/>
<evidence type="ECO:0008006" key="3">
    <source>
        <dbReference type="Google" id="ProtNLM"/>
    </source>
</evidence>
<name>A0A9W6ZG53_9STRA</name>
<organism evidence="1 2">
    <name type="scientific">Triparma retinervis</name>
    <dbReference type="NCBI Taxonomy" id="2557542"/>
    <lineage>
        <taxon>Eukaryota</taxon>
        <taxon>Sar</taxon>
        <taxon>Stramenopiles</taxon>
        <taxon>Ochrophyta</taxon>
        <taxon>Bolidophyceae</taxon>
        <taxon>Parmales</taxon>
        <taxon>Triparmaceae</taxon>
        <taxon>Triparma</taxon>
    </lineage>
</organism>
<evidence type="ECO:0000313" key="2">
    <source>
        <dbReference type="Proteomes" id="UP001165082"/>
    </source>
</evidence>
<dbReference type="Proteomes" id="UP001165082">
    <property type="component" value="Unassembled WGS sequence"/>
</dbReference>
<sequence>MSTMLGRSTALKMTLGSGCLSFGLSSIGRRQSSMLALGAGVVATSTFLYLRGRESLKPDYGKVETWFAYEKGGGKRADLFYAHPTTHAGLARWNMSWEDMGDTCTGPIAGDPDLILGQASAWAEEANVYAPKYRQMGFLSQGKDLETTDAHLDAVKESLDLAAGDLESAFRHFLDNRPDPSRPIIVAGHSQGAILLTRVLATTLQGSEHEGKLVAAYLCGGYVPTDLFDGTVFKTIKACSGPTDTQCVVAYDTRTPEFKPESMNHIAGPVGLWAHHLHWLLHDRYCERPTGTDDVGKARLQINPGTWTTEGGGQHLGASLTSSMAKPPLGVVKEEPLKPPSGWAEGIKTNNYSVCVPAPETWWKATGGMHGNLHAIDVQFWYFNHKENVKRRLAAWFAAKKK</sequence>
<dbReference type="InterPro" id="IPR021440">
    <property type="entry name" value="DUF3089"/>
</dbReference>
<dbReference type="Pfam" id="PF11288">
    <property type="entry name" value="DUF3089"/>
    <property type="match status" value="1"/>
</dbReference>
<dbReference type="EMBL" id="BRXZ01001953">
    <property type="protein sequence ID" value="GMH50677.1"/>
    <property type="molecule type" value="Genomic_DNA"/>
</dbReference>
<dbReference type="OrthoDB" id="10360037at2759"/>
<dbReference type="InterPro" id="IPR029058">
    <property type="entry name" value="AB_hydrolase_fold"/>
</dbReference>
<comment type="caution">
    <text evidence="1">The sequence shown here is derived from an EMBL/GenBank/DDBJ whole genome shotgun (WGS) entry which is preliminary data.</text>
</comment>
<evidence type="ECO:0000313" key="1">
    <source>
        <dbReference type="EMBL" id="GMH50677.1"/>
    </source>
</evidence>
<dbReference type="SUPFAM" id="SSF53474">
    <property type="entry name" value="alpha/beta-Hydrolases"/>
    <property type="match status" value="1"/>
</dbReference>